<organism evidence="3 4">
    <name type="scientific">Armillaria ostoyae</name>
    <name type="common">Armillaria root rot fungus</name>
    <dbReference type="NCBI Taxonomy" id="47428"/>
    <lineage>
        <taxon>Eukaryota</taxon>
        <taxon>Fungi</taxon>
        <taxon>Dikarya</taxon>
        <taxon>Basidiomycota</taxon>
        <taxon>Agaricomycotina</taxon>
        <taxon>Agaricomycetes</taxon>
        <taxon>Agaricomycetidae</taxon>
        <taxon>Agaricales</taxon>
        <taxon>Marasmiineae</taxon>
        <taxon>Physalacriaceae</taxon>
        <taxon>Armillaria</taxon>
    </lineage>
</organism>
<accession>A0A284QX13</accession>
<evidence type="ECO:0000256" key="2">
    <source>
        <dbReference type="SAM" id="MobiDB-lite"/>
    </source>
</evidence>
<keyword evidence="1" id="KW-0238">DNA-binding</keyword>
<keyword evidence="4" id="KW-1185">Reference proteome</keyword>
<dbReference type="GO" id="GO:0003677">
    <property type="term" value="F:DNA binding"/>
    <property type="evidence" value="ECO:0007669"/>
    <property type="project" value="UniProtKB-KW"/>
</dbReference>
<evidence type="ECO:0000313" key="3">
    <source>
        <dbReference type="EMBL" id="SJL01001.1"/>
    </source>
</evidence>
<feature type="region of interest" description="Disordered" evidence="2">
    <location>
        <begin position="1051"/>
        <end position="1134"/>
    </location>
</feature>
<dbReference type="EMBL" id="FUEG01000003">
    <property type="protein sequence ID" value="SJL01001.1"/>
    <property type="molecule type" value="Genomic_DNA"/>
</dbReference>
<dbReference type="Gene3D" id="1.10.150.130">
    <property type="match status" value="1"/>
</dbReference>
<dbReference type="InterPro" id="IPR052055">
    <property type="entry name" value="Hepadnavirus_pol/RT"/>
</dbReference>
<reference evidence="4" key="1">
    <citation type="journal article" date="2017" name="Nat. Ecol. Evol.">
        <title>Genome expansion and lineage-specific genetic innovations in the forest pathogenic fungi Armillaria.</title>
        <authorList>
            <person name="Sipos G."/>
            <person name="Prasanna A.N."/>
            <person name="Walter M.C."/>
            <person name="O'Connor E."/>
            <person name="Balint B."/>
            <person name="Krizsan K."/>
            <person name="Kiss B."/>
            <person name="Hess J."/>
            <person name="Varga T."/>
            <person name="Slot J."/>
            <person name="Riley R."/>
            <person name="Boka B."/>
            <person name="Rigling D."/>
            <person name="Barry K."/>
            <person name="Lee J."/>
            <person name="Mihaltcheva S."/>
            <person name="LaButti K."/>
            <person name="Lipzen A."/>
            <person name="Waldron R."/>
            <person name="Moloney N.M."/>
            <person name="Sperisen C."/>
            <person name="Kredics L."/>
            <person name="Vagvoelgyi C."/>
            <person name="Patrignani A."/>
            <person name="Fitzpatrick D."/>
            <person name="Nagy I."/>
            <person name="Doyle S."/>
            <person name="Anderson J.B."/>
            <person name="Grigoriev I.V."/>
            <person name="Gueldener U."/>
            <person name="Muensterkoetter M."/>
            <person name="Nagy L.G."/>
        </authorList>
    </citation>
    <scope>NUCLEOTIDE SEQUENCE [LARGE SCALE GENOMIC DNA]</scope>
    <source>
        <strain evidence="4">C18/9</strain>
    </source>
</reference>
<dbReference type="Proteomes" id="UP000219338">
    <property type="component" value="Unassembled WGS sequence"/>
</dbReference>
<dbReference type="STRING" id="47428.A0A284QX13"/>
<dbReference type="InterPro" id="IPR010998">
    <property type="entry name" value="Integrase_recombinase_N"/>
</dbReference>
<name>A0A284QX13_ARMOS</name>
<sequence length="1334" mass="149236">MVTTTTGPSVQPPVQPPDLSLDMRLSLNVDIEKKNEARQLLAYNHAADSANFPDDASDIASIITIESLEQDSLRVPSFLALFSKVPKFILAWLAGEEQREKEKRKRDDALLGREAKRRCRDTVDEKPRIVGSQTQIAFHQILYDTDDFVSILLPFFTNKNLRYIMDHASTLATTKANPKPGETKGAWILDIPKLTAMFGEELSISYGEYSKAAPNCFRFHKSRDSLGPTGPYVTWWLNHFGFFSRQHDKVKNYPAWSHLELKERLNYRSSPTTFDVAYYAQEYAQAKLRTEMTAKIAAELEAAEAKQRLEARQREERRPTWGFSAQRGGFSHPFPLSSGRTAFTPNCVACGERGHIIARHYDGSVSSRPIWAQIRDHDLFSPDGKHICIAYNLRSTRCSHGEEWSLDDFLLAALPPLLAYNELASSITLRRPLSRFPHFSVPDSNAFSRVTHPYNADAFELLLDKHGLTCHYPNLCINLRNGFPLGLMPDLQQTVVFPNHPSCFARLSAVDHYLTEEVSAGHMSGPFPKSDVERILQGPFQASPLIVAVQTQQPGTPDKLRICRHLSKGSKIHPSVNSYIDKEDFPTRFDTAARVADIRCLSSLLSLAVAPAQLRALALAGSADLHRQSALVSHQRTSVFTLAPVFVFTISDSRSQIALAPPGMQACTLDIEKFHRTCPVNPNHKPFLVVQGHTGDFYIDHDHPFGAASASSNSGMIANAVVDIWRGEKVFPVLKYEDDLKAFHFPSPSGVYLDGPYLYDYDREEMLRRVAPLQVPWHQEKGDKVFVFVTTFIGFLWDIPRKLVSLPEEKRLKFRERMRVFIESFSGHRCILNDVDKIHGSLCHVAFVYTDGHSHLPSISNFAASFGGNELQSRYPPHSMMTDLRWWLSTLSVPGYTRELHPRGPQMDLGISVDASTSWGIGVIINGQWAAFQLSNSWKEKGCDICWLETLAIEFLIYFLIALGYRDTCILICSDNMGAMGTHTKGHCPNWHINIIILLTRFCAESWVVRRITFPFPSCSQRSSEVPLSMSDPFDPFAVAIASAELSMGKDSVTSFPPRHASSPNHQNSTHDFDPFDPFAQPSPPPITSSSNEPPTQSLASSSTSRAHIPSLSNYTKTTVPRRPRPGNEVVASDLRPSVSAGDRLYCWTTPYAAECNASLFEGLPLELADHTYSALRGALAPNSKTNYGAGLLRFTQFCDKWAIPETDRMPASYALLCSFIGAHKGTQSGGTIKSWLSGLKAWHDLSDAQWFGDHHWVQMARVTANKEGTQHKRPLRAPVSIEHLLALRKAIDITLPFHATVWAVATGVFFGCCRLGEMTVTTLSAFDKKYHVL</sequence>
<dbReference type="OrthoDB" id="2506773at2759"/>
<feature type="compositionally biased region" description="Polar residues" evidence="2">
    <location>
        <begin position="1088"/>
        <end position="1119"/>
    </location>
</feature>
<protein>
    <submittedName>
        <fullName evidence="3">Uncharacterized protein</fullName>
    </submittedName>
</protein>
<dbReference type="PANTHER" id="PTHR33050:SF7">
    <property type="entry name" value="RIBONUCLEASE H"/>
    <property type="match status" value="1"/>
</dbReference>
<dbReference type="PANTHER" id="PTHR33050">
    <property type="entry name" value="REVERSE TRANSCRIPTASE DOMAIN-CONTAINING PROTEIN"/>
    <property type="match status" value="1"/>
</dbReference>
<evidence type="ECO:0000256" key="1">
    <source>
        <dbReference type="ARBA" id="ARBA00023125"/>
    </source>
</evidence>
<proteinExistence type="predicted"/>
<evidence type="ECO:0000313" key="4">
    <source>
        <dbReference type="Proteomes" id="UP000219338"/>
    </source>
</evidence>
<gene>
    <name evidence="3" type="ORF">ARMOST_04315</name>
</gene>
<dbReference type="SUPFAM" id="SSF47823">
    <property type="entry name" value="lambda integrase-like, N-terminal domain"/>
    <property type="match status" value="1"/>
</dbReference>